<evidence type="ECO:0000313" key="6">
    <source>
        <dbReference type="Proteomes" id="UP000006844"/>
    </source>
</evidence>
<dbReference type="STRING" id="401053.AciPR4_1697"/>
<evidence type="ECO:0000256" key="1">
    <source>
        <dbReference type="ARBA" id="ARBA00022729"/>
    </source>
</evidence>
<accession>E8V413</accession>
<dbReference type="EMBL" id="CP002467">
    <property type="protein sequence ID" value="ADV82504.1"/>
    <property type="molecule type" value="Genomic_DNA"/>
</dbReference>
<evidence type="ECO:0000313" key="5">
    <source>
        <dbReference type="EMBL" id="ADV82504.1"/>
    </source>
</evidence>
<keyword evidence="1 3" id="KW-0732">Signal</keyword>
<name>E8V413_TERSS</name>
<dbReference type="SUPFAM" id="SSF48230">
    <property type="entry name" value="Chondroitin AC/alginate lyase"/>
    <property type="match status" value="1"/>
</dbReference>
<organism evidence="5 6">
    <name type="scientific">Terriglobus saanensis (strain ATCC BAA-1853 / DSM 23119 / SP1PR4)</name>
    <dbReference type="NCBI Taxonomy" id="401053"/>
    <lineage>
        <taxon>Bacteria</taxon>
        <taxon>Pseudomonadati</taxon>
        <taxon>Acidobacteriota</taxon>
        <taxon>Terriglobia</taxon>
        <taxon>Terriglobales</taxon>
        <taxon>Acidobacteriaceae</taxon>
        <taxon>Terriglobus</taxon>
    </lineage>
</organism>
<gene>
    <name evidence="5" type="ordered locus">AciPR4_1697</name>
</gene>
<feature type="signal peptide" evidence="3">
    <location>
        <begin position="1"/>
        <end position="23"/>
    </location>
</feature>
<dbReference type="Proteomes" id="UP000006844">
    <property type="component" value="Chromosome"/>
</dbReference>
<dbReference type="AlphaFoldDB" id="E8V413"/>
<keyword evidence="2" id="KW-0456">Lyase</keyword>
<feature type="chain" id="PRO_5003232860" description="Alginate lyase domain-containing protein" evidence="3">
    <location>
        <begin position="24"/>
        <end position="395"/>
    </location>
</feature>
<dbReference type="GO" id="GO:0016829">
    <property type="term" value="F:lyase activity"/>
    <property type="evidence" value="ECO:0007669"/>
    <property type="project" value="UniProtKB-KW"/>
</dbReference>
<dbReference type="Gene3D" id="1.50.10.100">
    <property type="entry name" value="Chondroitin AC/alginate lyase"/>
    <property type="match status" value="1"/>
</dbReference>
<dbReference type="InterPro" id="IPR008929">
    <property type="entry name" value="Chondroitin_lyas"/>
</dbReference>
<protein>
    <recommendedName>
        <fullName evidence="4">Alginate lyase domain-containing protein</fullName>
    </recommendedName>
</protein>
<dbReference type="InterPro" id="IPR008397">
    <property type="entry name" value="Alginate_lyase_dom"/>
</dbReference>
<dbReference type="HOGENOM" id="CLU_031144_0_0_0"/>
<dbReference type="KEGG" id="tsa:AciPR4_1697"/>
<evidence type="ECO:0000259" key="4">
    <source>
        <dbReference type="Pfam" id="PF05426"/>
    </source>
</evidence>
<dbReference type="Pfam" id="PF05426">
    <property type="entry name" value="Alginate_lyase"/>
    <property type="match status" value="1"/>
</dbReference>
<feature type="domain" description="Alginate lyase" evidence="4">
    <location>
        <begin position="54"/>
        <end position="330"/>
    </location>
</feature>
<keyword evidence="6" id="KW-1185">Reference proteome</keyword>
<sequence>MLTRRHFLLNASACILAPTAILAENESTHLNVAEFDRKRILAAADKYLNEPPMTVTAKRATRSTGDEHDYFSEGDYWWPDPDNPTGPYIRKDGFSNPDNFNDHRDALIRLSLIVPALVAAWNLTKNDAYAKQAVAHLRAWFITPATRMNPNLEHAQAIQGVSAGRGIGVIDTLQLVEVVRAASFLTISDLLGAEDKAALKKWFADYLTWLTESKNGMLERDEKNNHGTCWTLQAAEFARFTKNDAIITFCRHQFREKLIRQMNFDGAFPLELARAKPYSYSLFNLDVMATTCEVLSTPFEKLWDYQLADGRGMRSAIAFMYPYIESKAKWPYKADVEYFRDLPVRSPSLIFAARALQRPEYLTLWKRLNPDPTVPEIIRNYPIRQPALWTIPVPV</sequence>
<dbReference type="RefSeq" id="WP_013568237.1">
    <property type="nucleotide sequence ID" value="NC_014963.1"/>
</dbReference>
<reference evidence="5 6" key="1">
    <citation type="journal article" date="2012" name="Stand. Genomic Sci.">
        <title>Complete genome sequence of Terriglobus saanensis type strain SP1PR4(T), an Acidobacteria from tundra soil.</title>
        <authorList>
            <person name="Rawat S.R."/>
            <person name="Mannisto M.K."/>
            <person name="Starovoytov V."/>
            <person name="Goodwin L."/>
            <person name="Nolan M."/>
            <person name="Hauser L."/>
            <person name="Land M."/>
            <person name="Davenport K.W."/>
            <person name="Woyke T."/>
            <person name="Haggblom M.M."/>
        </authorList>
    </citation>
    <scope>NUCLEOTIDE SEQUENCE</scope>
    <source>
        <strain evidence="6">ATCC BAA-1853 / DSM 23119 / SP1PR4</strain>
    </source>
</reference>
<dbReference type="eggNOG" id="ENOG502Z7SW">
    <property type="taxonomic scope" value="Bacteria"/>
</dbReference>
<evidence type="ECO:0000256" key="3">
    <source>
        <dbReference type="SAM" id="SignalP"/>
    </source>
</evidence>
<dbReference type="OrthoDB" id="428577at2"/>
<dbReference type="GO" id="GO:0042597">
    <property type="term" value="C:periplasmic space"/>
    <property type="evidence" value="ECO:0007669"/>
    <property type="project" value="InterPro"/>
</dbReference>
<evidence type="ECO:0000256" key="2">
    <source>
        <dbReference type="ARBA" id="ARBA00023239"/>
    </source>
</evidence>
<proteinExistence type="predicted"/>